<comment type="caution">
    <text evidence="10">The sequence shown here is derived from an EMBL/GenBank/DDBJ whole genome shotgun (WGS) entry which is preliminary data.</text>
</comment>
<dbReference type="InterPro" id="IPR003607">
    <property type="entry name" value="HD/PDEase_dom"/>
</dbReference>
<evidence type="ECO:0000256" key="1">
    <source>
        <dbReference type="ARBA" id="ARBA00004236"/>
    </source>
</evidence>
<dbReference type="SMART" id="SM00471">
    <property type="entry name" value="HDc"/>
    <property type="match status" value="1"/>
</dbReference>
<dbReference type="OrthoDB" id="5728337at2"/>
<evidence type="ECO:0000256" key="3">
    <source>
        <dbReference type="ARBA" id="ARBA00022692"/>
    </source>
</evidence>
<feature type="domain" description="HD/PDEase" evidence="9">
    <location>
        <begin position="25"/>
        <end position="140"/>
    </location>
</feature>
<evidence type="ECO:0000256" key="6">
    <source>
        <dbReference type="ARBA" id="ARBA00023118"/>
    </source>
</evidence>
<feature type="transmembrane region" description="Helical" evidence="8">
    <location>
        <begin position="266"/>
        <end position="289"/>
    </location>
</feature>
<dbReference type="GO" id="GO:0005886">
    <property type="term" value="C:plasma membrane"/>
    <property type="evidence" value="ECO:0007669"/>
    <property type="project" value="UniProtKB-SubCell"/>
</dbReference>
<dbReference type="InterPro" id="IPR006674">
    <property type="entry name" value="HD_domain"/>
</dbReference>
<dbReference type="Proteomes" id="UP000309872">
    <property type="component" value="Unassembled WGS sequence"/>
</dbReference>
<name>A0A4U0GRH6_9SPHI</name>
<keyword evidence="2" id="KW-1003">Cell membrane</keyword>
<organism evidence="10 11">
    <name type="scientific">Sphingobacterium alkalisoli</name>
    <dbReference type="NCBI Taxonomy" id="1874115"/>
    <lineage>
        <taxon>Bacteria</taxon>
        <taxon>Pseudomonadati</taxon>
        <taxon>Bacteroidota</taxon>
        <taxon>Sphingobacteriia</taxon>
        <taxon>Sphingobacteriales</taxon>
        <taxon>Sphingobacteriaceae</taxon>
        <taxon>Sphingobacterium</taxon>
    </lineage>
</organism>
<gene>
    <name evidence="10" type="ORF">FAZ19_21340</name>
</gene>
<dbReference type="GO" id="GO:0051607">
    <property type="term" value="P:defense response to virus"/>
    <property type="evidence" value="ECO:0007669"/>
    <property type="project" value="UniProtKB-KW"/>
</dbReference>
<evidence type="ECO:0000313" key="11">
    <source>
        <dbReference type="Proteomes" id="UP000309872"/>
    </source>
</evidence>
<dbReference type="RefSeq" id="WP_136822801.1">
    <property type="nucleotide sequence ID" value="NZ_BMJX01000009.1"/>
</dbReference>
<dbReference type="SUPFAM" id="SSF109604">
    <property type="entry name" value="HD-domain/PDEase-like"/>
    <property type="match status" value="1"/>
</dbReference>
<dbReference type="Gene3D" id="1.10.3210.10">
    <property type="entry name" value="Hypothetical protein af1432"/>
    <property type="match status" value="1"/>
</dbReference>
<evidence type="ECO:0000313" key="10">
    <source>
        <dbReference type="EMBL" id="TJY61447.1"/>
    </source>
</evidence>
<feature type="transmembrane region" description="Helical" evidence="8">
    <location>
        <begin position="364"/>
        <end position="384"/>
    </location>
</feature>
<dbReference type="InterPro" id="IPR043760">
    <property type="entry name" value="PycTM_dom"/>
</dbReference>
<protein>
    <submittedName>
        <fullName evidence="10">HD domain-containing protein</fullName>
    </submittedName>
</protein>
<evidence type="ECO:0000256" key="5">
    <source>
        <dbReference type="ARBA" id="ARBA00022989"/>
    </source>
</evidence>
<dbReference type="AlphaFoldDB" id="A0A4U0GRH6"/>
<keyword evidence="6" id="KW-0051">Antiviral defense</keyword>
<comment type="subcellular location">
    <subcellularLocation>
        <location evidence="1">Cell membrane</location>
    </subcellularLocation>
</comment>
<reference evidence="10 11" key="1">
    <citation type="submission" date="2019-04" db="EMBL/GenBank/DDBJ databases">
        <title>Sphingobacterium olei sp. nov., isolated from oil-contaminated soil.</title>
        <authorList>
            <person name="Liu B."/>
        </authorList>
    </citation>
    <scope>NUCLEOTIDE SEQUENCE [LARGE SCALE GENOMIC DNA]</scope>
    <source>
        <strain evidence="10 11">Y3L14</strain>
    </source>
</reference>
<dbReference type="EMBL" id="SUKA01000009">
    <property type="protein sequence ID" value="TJY61447.1"/>
    <property type="molecule type" value="Genomic_DNA"/>
</dbReference>
<dbReference type="Pfam" id="PF01966">
    <property type="entry name" value="HD"/>
    <property type="match status" value="1"/>
</dbReference>
<evidence type="ECO:0000256" key="4">
    <source>
        <dbReference type="ARBA" id="ARBA00022741"/>
    </source>
</evidence>
<dbReference type="Pfam" id="PF18967">
    <property type="entry name" value="PycTM"/>
    <property type="match status" value="1"/>
</dbReference>
<keyword evidence="4" id="KW-0547">Nucleotide-binding</keyword>
<accession>A0A4U0GRH6</accession>
<evidence type="ECO:0000256" key="2">
    <source>
        <dbReference type="ARBA" id="ARBA00022475"/>
    </source>
</evidence>
<keyword evidence="7 8" id="KW-0472">Membrane</keyword>
<keyword evidence="5 8" id="KW-1133">Transmembrane helix</keyword>
<dbReference type="GO" id="GO:0000166">
    <property type="term" value="F:nucleotide binding"/>
    <property type="evidence" value="ECO:0007669"/>
    <property type="project" value="UniProtKB-KW"/>
</dbReference>
<keyword evidence="11" id="KW-1185">Reference proteome</keyword>
<evidence type="ECO:0000256" key="7">
    <source>
        <dbReference type="ARBA" id="ARBA00023136"/>
    </source>
</evidence>
<feature type="transmembrane region" description="Helical" evidence="8">
    <location>
        <begin position="240"/>
        <end position="260"/>
    </location>
</feature>
<evidence type="ECO:0000259" key="9">
    <source>
        <dbReference type="SMART" id="SM00471"/>
    </source>
</evidence>
<keyword evidence="3 8" id="KW-0812">Transmembrane</keyword>
<sequence length="386" mass="43936">MDHEILLKKAEEYVKTYLQQDNSCYCFHDDGHTESVVEAAKEIGLHYNLSAEELFIVLTAAFFHDTGYLNGGAENHEQRSAKLAGDFLKEKGVNVTIVAEIQACILATKIPQTPQNLLQQIVCDADLFHLGSEDFISRDKLLRQEVETVLGKEFDKRLWRKGTITFLKNHNYHTTYAQQKLNPGKEKNIKDLETKEIDEKGMKSKKKNDKGNMPDRGIETMFRITATNNQRLSDMADNKANILITVNSIILSVVIALLLRKLDNNAYLIAPTLILLLVSLVTMVVAILATRPKISAGYFTKQEVESKQANLLFFGNFHKMDLKDYQDGMLKAMGDREYLYGMLIKDVYSQGVVLGRKYRLLRHAYNIFMYGIIVSVLVFTFAVYTL</sequence>
<dbReference type="CDD" id="cd00077">
    <property type="entry name" value="HDc"/>
    <property type="match status" value="1"/>
</dbReference>
<evidence type="ECO:0000256" key="8">
    <source>
        <dbReference type="SAM" id="Phobius"/>
    </source>
</evidence>
<proteinExistence type="predicted"/>